<name>A0AAW0I0M9_MYOGA</name>
<dbReference type="InterPro" id="IPR000719">
    <property type="entry name" value="Prot_kinase_dom"/>
</dbReference>
<dbReference type="EMBL" id="JBBHLL010000258">
    <property type="protein sequence ID" value="KAK7807859.1"/>
    <property type="molecule type" value="Genomic_DNA"/>
</dbReference>
<evidence type="ECO:0000313" key="7">
    <source>
        <dbReference type="Proteomes" id="UP001488838"/>
    </source>
</evidence>
<dbReference type="PANTHER" id="PTHR24198">
    <property type="entry name" value="ANKYRIN REPEAT AND PROTEIN KINASE DOMAIN-CONTAINING PROTEIN"/>
    <property type="match status" value="1"/>
</dbReference>
<evidence type="ECO:0000256" key="1">
    <source>
        <dbReference type="ARBA" id="ARBA00022737"/>
    </source>
</evidence>
<evidence type="ECO:0000256" key="3">
    <source>
        <dbReference type="PROSITE-ProRule" id="PRU00023"/>
    </source>
</evidence>
<dbReference type="PANTHER" id="PTHR24198:SF175">
    <property type="entry name" value="ANKYRIN REPEAT AND PROTEIN KINASE DOMAIN-CONTAINING PROTEIN 1"/>
    <property type="match status" value="1"/>
</dbReference>
<dbReference type="PROSITE" id="PS50011">
    <property type="entry name" value="PROTEIN_KINASE_DOM"/>
    <property type="match status" value="1"/>
</dbReference>
<dbReference type="GO" id="GO:0005737">
    <property type="term" value="C:cytoplasm"/>
    <property type="evidence" value="ECO:0007669"/>
    <property type="project" value="TreeGrafter"/>
</dbReference>
<dbReference type="SUPFAM" id="SSF48403">
    <property type="entry name" value="Ankyrin repeat"/>
    <property type="match status" value="1"/>
</dbReference>
<dbReference type="InterPro" id="IPR002110">
    <property type="entry name" value="Ankyrin_rpt"/>
</dbReference>
<dbReference type="Gene3D" id="1.25.40.20">
    <property type="entry name" value="Ankyrin repeat-containing domain"/>
    <property type="match status" value="2"/>
</dbReference>
<evidence type="ECO:0000313" key="6">
    <source>
        <dbReference type="EMBL" id="KAK7807859.1"/>
    </source>
</evidence>
<dbReference type="GO" id="GO:0010564">
    <property type="term" value="P:regulation of cell cycle process"/>
    <property type="evidence" value="ECO:0007669"/>
    <property type="project" value="TreeGrafter"/>
</dbReference>
<keyword evidence="1" id="KW-0677">Repeat</keyword>
<keyword evidence="7" id="KW-1185">Reference proteome</keyword>
<organism evidence="6 7">
    <name type="scientific">Myodes glareolus</name>
    <name type="common">Bank vole</name>
    <name type="synonym">Clethrionomys glareolus</name>
    <dbReference type="NCBI Taxonomy" id="447135"/>
    <lineage>
        <taxon>Eukaryota</taxon>
        <taxon>Metazoa</taxon>
        <taxon>Chordata</taxon>
        <taxon>Craniata</taxon>
        <taxon>Vertebrata</taxon>
        <taxon>Euteleostomi</taxon>
        <taxon>Mammalia</taxon>
        <taxon>Eutheria</taxon>
        <taxon>Euarchontoglires</taxon>
        <taxon>Glires</taxon>
        <taxon>Rodentia</taxon>
        <taxon>Myomorpha</taxon>
        <taxon>Muroidea</taxon>
        <taxon>Cricetidae</taxon>
        <taxon>Arvicolinae</taxon>
        <taxon>Myodes</taxon>
    </lineage>
</organism>
<dbReference type="SUPFAM" id="SSF56112">
    <property type="entry name" value="Protein kinase-like (PK-like)"/>
    <property type="match status" value="1"/>
</dbReference>
<dbReference type="GO" id="GO:0005524">
    <property type="term" value="F:ATP binding"/>
    <property type="evidence" value="ECO:0007669"/>
    <property type="project" value="InterPro"/>
</dbReference>
<feature type="region of interest" description="Disordered" evidence="4">
    <location>
        <begin position="838"/>
        <end position="863"/>
    </location>
</feature>
<feature type="domain" description="Protein kinase" evidence="5">
    <location>
        <begin position="70"/>
        <end position="432"/>
    </location>
</feature>
<dbReference type="InterPro" id="IPR036770">
    <property type="entry name" value="Ankyrin_rpt-contain_sf"/>
</dbReference>
<dbReference type="InterPro" id="IPR008271">
    <property type="entry name" value="Ser/Thr_kinase_AS"/>
</dbReference>
<dbReference type="InterPro" id="IPR011009">
    <property type="entry name" value="Kinase-like_dom_sf"/>
</dbReference>
<protein>
    <recommendedName>
        <fullName evidence="5">Protein kinase domain-containing protein</fullName>
    </recommendedName>
</protein>
<evidence type="ECO:0000259" key="5">
    <source>
        <dbReference type="PROSITE" id="PS50011"/>
    </source>
</evidence>
<sequence length="957" mass="106009">MPQLPECIHSFKVEKEGALVHLTILTLPNLKSRKQRQQAGKCIQETGTCASEGERRGKGMGGEGREGKGWREWHQVASGGFSQVFQARHKRWRTQYAIKCSLCLQKETSSEMSCLFEEAVKMEKMKFQHFVSVYGVCKQPLGIVLEIVWFPGEDTTYPQPQWPLKFRIIHETSLARKFLHSFKLYLLHLDLKPGNILLDSNMHVKISDFGLSRLMQQSTHMQYTERSALRVTLSYIPLETFLENSRAPGPEYDVAQYDEHHHPGSCRHEAPLAACLCQMTRGGPSDVGPDETLPGPRPQEETMLSNICDPGDRHAAVPTPESCDMADPECEALVRKVSCKPSLSQPYKVDMAGWEVLCRGSGDSLKWTPQLSDIKSLAPSDEELHVYEHIDVAQGGLEQVKQLLSHKVDMDRQTMSGYTPLLIATQDQQPDLCALLLEHGADANLADEDDWAPLHFEAQNRDDHIAHLLLNHGTLVDAQEHESWTPLSLAAQNNFENAGFNPQEAEGKTPLHVAACFGYIELQRNLRTPLHLIVERGKDRAIQHLLKGGEFPDALDHSGYSPLHIAVAKGKQLIFKMLLRYGVRLELPMQQEGTPINLATYKGHMEIILLLAERHVDLDALRSMHGTPLHLAAFHREEGWAEEGLPGHHSPLEHGADVHACNKVAWTAAHLTGLKGNIVILKVLIKAGTQLNIKNGVVFIPLQLILHSPKQGIVTFLEGKEPPLAILGNSSSWTLDSLETTNVSNLGLGLIRKSLLKDVNVGDDMDGAEKGQRLGQVEAEVPHKLQNVGGTDLFLQVNNVMYSQQGDREDWATGKGSHVVSGDKDGLKVGSRYVGTLEMSGKGNGEGRLPELPSQTHQEEQGRGLFGEPEPGIPLSAMCFWVPLLQSLCSQVLKGERVEPSPPPAHSSCQSAVWKKDLKPPDNFLTAGKLECPHAKFLWSGQCKPADPASLKLRTSL</sequence>
<reference evidence="6 7" key="1">
    <citation type="journal article" date="2023" name="bioRxiv">
        <title>Conserved and derived expression patterns and positive selection on dental genes reveal complex evolutionary context of ever-growing rodent molars.</title>
        <authorList>
            <person name="Calamari Z.T."/>
            <person name="Song A."/>
            <person name="Cohen E."/>
            <person name="Akter M."/>
            <person name="Roy R.D."/>
            <person name="Hallikas O."/>
            <person name="Christensen M.M."/>
            <person name="Li P."/>
            <person name="Marangoni P."/>
            <person name="Jernvall J."/>
            <person name="Klein O.D."/>
        </authorList>
    </citation>
    <scope>NUCLEOTIDE SEQUENCE [LARGE SCALE GENOMIC DNA]</scope>
    <source>
        <strain evidence="6">V071</strain>
    </source>
</reference>
<gene>
    <name evidence="6" type="ORF">U0070_024037</name>
</gene>
<dbReference type="GO" id="GO:0004672">
    <property type="term" value="F:protein kinase activity"/>
    <property type="evidence" value="ECO:0007669"/>
    <property type="project" value="InterPro"/>
</dbReference>
<feature type="repeat" description="ANK" evidence="3">
    <location>
        <begin position="591"/>
        <end position="623"/>
    </location>
</feature>
<dbReference type="SMART" id="SM00248">
    <property type="entry name" value="ANK"/>
    <property type="match status" value="6"/>
</dbReference>
<dbReference type="PROSITE" id="PS50088">
    <property type="entry name" value="ANK_REPEAT"/>
    <property type="match status" value="5"/>
</dbReference>
<keyword evidence="2 3" id="KW-0040">ANK repeat</keyword>
<dbReference type="Pfam" id="PF00069">
    <property type="entry name" value="Pkinase"/>
    <property type="match status" value="1"/>
</dbReference>
<dbReference type="PRINTS" id="PR01415">
    <property type="entry name" value="ANKYRIN"/>
</dbReference>
<evidence type="ECO:0000256" key="4">
    <source>
        <dbReference type="SAM" id="MobiDB-lite"/>
    </source>
</evidence>
<dbReference type="PROSITE" id="PS50297">
    <property type="entry name" value="ANK_REP_REGION"/>
    <property type="match status" value="2"/>
</dbReference>
<feature type="repeat" description="ANK" evidence="3">
    <location>
        <begin position="525"/>
        <end position="557"/>
    </location>
</feature>
<feature type="repeat" description="ANK" evidence="3">
    <location>
        <begin position="558"/>
        <end position="590"/>
    </location>
</feature>
<dbReference type="SMART" id="SM00220">
    <property type="entry name" value="S_TKc"/>
    <property type="match status" value="1"/>
</dbReference>
<feature type="non-terminal residue" evidence="6">
    <location>
        <position position="957"/>
    </location>
</feature>
<dbReference type="Pfam" id="PF12796">
    <property type="entry name" value="Ank_2"/>
    <property type="match status" value="2"/>
</dbReference>
<feature type="repeat" description="ANK" evidence="3">
    <location>
        <begin position="416"/>
        <end position="448"/>
    </location>
</feature>
<evidence type="ECO:0000256" key="2">
    <source>
        <dbReference type="ARBA" id="ARBA00023043"/>
    </source>
</evidence>
<feature type="repeat" description="ANK" evidence="3">
    <location>
        <begin position="449"/>
        <end position="481"/>
    </location>
</feature>
<proteinExistence type="predicted"/>
<comment type="caution">
    <text evidence="6">The sequence shown here is derived from an EMBL/GenBank/DDBJ whole genome shotgun (WGS) entry which is preliminary data.</text>
</comment>
<dbReference type="Gene3D" id="1.10.510.10">
    <property type="entry name" value="Transferase(Phosphotransferase) domain 1"/>
    <property type="match status" value="1"/>
</dbReference>
<dbReference type="PROSITE" id="PS00108">
    <property type="entry name" value="PROTEIN_KINASE_ST"/>
    <property type="match status" value="1"/>
</dbReference>
<dbReference type="AlphaFoldDB" id="A0AAW0I0M9"/>
<dbReference type="Proteomes" id="UP001488838">
    <property type="component" value="Unassembled WGS sequence"/>
</dbReference>
<accession>A0AAW0I0M9</accession>